<name>G7H4M6_9ACTN</name>
<organism evidence="2 3">
    <name type="scientific">Gordonia araii NBRC 100433</name>
    <dbReference type="NCBI Taxonomy" id="1073574"/>
    <lineage>
        <taxon>Bacteria</taxon>
        <taxon>Bacillati</taxon>
        <taxon>Actinomycetota</taxon>
        <taxon>Actinomycetes</taxon>
        <taxon>Mycobacteriales</taxon>
        <taxon>Gordoniaceae</taxon>
        <taxon>Gordonia</taxon>
    </lineage>
</organism>
<dbReference type="Gene3D" id="6.10.140.190">
    <property type="match status" value="1"/>
</dbReference>
<dbReference type="Proteomes" id="UP000035088">
    <property type="component" value="Unassembled WGS sequence"/>
</dbReference>
<dbReference type="STRING" id="1073574.GOARA_062_00690"/>
<protein>
    <recommendedName>
        <fullName evidence="1">Transcription regulator PadR C-terminal domain-containing protein</fullName>
    </recommendedName>
</protein>
<evidence type="ECO:0000313" key="3">
    <source>
        <dbReference type="Proteomes" id="UP000035088"/>
    </source>
</evidence>
<sequence length="93" mass="10387">MLDEPLTSSSEATILARTYFMGLLEAEERPTVANRVRERIRADLARLEELKAQVPTFIVPEGLEDVAEYQLATLQYGLASGRTALAWADEHLP</sequence>
<dbReference type="AlphaFoldDB" id="G7H4M6"/>
<reference evidence="2 3" key="1">
    <citation type="submission" date="2011-11" db="EMBL/GenBank/DDBJ databases">
        <title>Whole genome shotgun sequence of Gordonia araii NBRC 100433.</title>
        <authorList>
            <person name="Yoshida Y."/>
            <person name="Hosoyama A."/>
            <person name="Tsuchikane K."/>
            <person name="Katsumata H."/>
            <person name="Yamazaki S."/>
            <person name="Fujita N."/>
        </authorList>
    </citation>
    <scope>NUCLEOTIDE SEQUENCE [LARGE SCALE GENOMIC DNA]</scope>
    <source>
        <strain evidence="2 3">NBRC 100433</strain>
    </source>
</reference>
<dbReference type="RefSeq" id="WP_007322876.1">
    <property type="nucleotide sequence ID" value="NZ_BAEE01000062.1"/>
</dbReference>
<evidence type="ECO:0000313" key="2">
    <source>
        <dbReference type="EMBL" id="GAB10801.1"/>
    </source>
</evidence>
<dbReference type="InterPro" id="IPR018309">
    <property type="entry name" value="Tscrpt_reg_PadR_C"/>
</dbReference>
<gene>
    <name evidence="2" type="ORF">GOARA_062_00690</name>
</gene>
<proteinExistence type="predicted"/>
<comment type="caution">
    <text evidence="2">The sequence shown here is derived from an EMBL/GenBank/DDBJ whole genome shotgun (WGS) entry which is preliminary data.</text>
</comment>
<feature type="domain" description="Transcription regulator PadR C-terminal" evidence="1">
    <location>
        <begin position="14"/>
        <end position="91"/>
    </location>
</feature>
<dbReference type="OrthoDB" id="3186544at2"/>
<keyword evidence="3" id="KW-1185">Reference proteome</keyword>
<accession>G7H4M6</accession>
<evidence type="ECO:0000259" key="1">
    <source>
        <dbReference type="Pfam" id="PF10400"/>
    </source>
</evidence>
<dbReference type="Pfam" id="PF10400">
    <property type="entry name" value="Vir_act_alpha_C"/>
    <property type="match status" value="1"/>
</dbReference>
<dbReference type="EMBL" id="BAEE01000062">
    <property type="protein sequence ID" value="GAB10801.1"/>
    <property type="molecule type" value="Genomic_DNA"/>
</dbReference>